<name>A0AAV7QY87_PLEWA</name>
<dbReference type="AlphaFoldDB" id="A0AAV7QY87"/>
<evidence type="ECO:0000313" key="2">
    <source>
        <dbReference type="Proteomes" id="UP001066276"/>
    </source>
</evidence>
<comment type="caution">
    <text evidence="1">The sequence shown here is derived from an EMBL/GenBank/DDBJ whole genome shotgun (WGS) entry which is preliminary data.</text>
</comment>
<proteinExistence type="predicted"/>
<dbReference type="Proteomes" id="UP001066276">
    <property type="component" value="Chromosome 6"/>
</dbReference>
<sequence>MKTILSDLLLANNQKKKCFWALRPRLMKKEVNYGLLELVRILISMEGRKCGQDEPENSERLVDDLERSNDIQMNIASLESLAACPVEYWTDMARKNSKKR</sequence>
<dbReference type="EMBL" id="JANPWB010000010">
    <property type="protein sequence ID" value="KAJ1144221.1"/>
    <property type="molecule type" value="Genomic_DNA"/>
</dbReference>
<evidence type="ECO:0000313" key="1">
    <source>
        <dbReference type="EMBL" id="KAJ1144221.1"/>
    </source>
</evidence>
<organism evidence="1 2">
    <name type="scientific">Pleurodeles waltl</name>
    <name type="common">Iberian ribbed newt</name>
    <dbReference type="NCBI Taxonomy" id="8319"/>
    <lineage>
        <taxon>Eukaryota</taxon>
        <taxon>Metazoa</taxon>
        <taxon>Chordata</taxon>
        <taxon>Craniata</taxon>
        <taxon>Vertebrata</taxon>
        <taxon>Euteleostomi</taxon>
        <taxon>Amphibia</taxon>
        <taxon>Batrachia</taxon>
        <taxon>Caudata</taxon>
        <taxon>Salamandroidea</taxon>
        <taxon>Salamandridae</taxon>
        <taxon>Pleurodelinae</taxon>
        <taxon>Pleurodeles</taxon>
    </lineage>
</organism>
<accession>A0AAV7QY87</accession>
<keyword evidence="2" id="KW-1185">Reference proteome</keyword>
<gene>
    <name evidence="1" type="ORF">NDU88_010522</name>
</gene>
<protein>
    <submittedName>
        <fullName evidence="1">Uncharacterized protein</fullName>
    </submittedName>
</protein>
<reference evidence="1" key="1">
    <citation type="journal article" date="2022" name="bioRxiv">
        <title>Sequencing and chromosome-scale assembly of the giantPleurodeles waltlgenome.</title>
        <authorList>
            <person name="Brown T."/>
            <person name="Elewa A."/>
            <person name="Iarovenko S."/>
            <person name="Subramanian E."/>
            <person name="Araus A.J."/>
            <person name="Petzold A."/>
            <person name="Susuki M."/>
            <person name="Suzuki K.-i.T."/>
            <person name="Hayashi T."/>
            <person name="Toyoda A."/>
            <person name="Oliveira C."/>
            <person name="Osipova E."/>
            <person name="Leigh N.D."/>
            <person name="Simon A."/>
            <person name="Yun M.H."/>
        </authorList>
    </citation>
    <scope>NUCLEOTIDE SEQUENCE</scope>
    <source>
        <strain evidence="1">20211129_DDA</strain>
        <tissue evidence="1">Liver</tissue>
    </source>
</reference>